<evidence type="ECO:0000313" key="3">
    <source>
        <dbReference type="Proteomes" id="UP000824001"/>
    </source>
</evidence>
<evidence type="ECO:0000313" key="2">
    <source>
        <dbReference type="EMBL" id="HIS67694.1"/>
    </source>
</evidence>
<comment type="caution">
    <text evidence="2">The sequence shown here is derived from an EMBL/GenBank/DDBJ whole genome shotgun (WGS) entry which is preliminary data.</text>
</comment>
<dbReference type="Proteomes" id="UP000824001">
    <property type="component" value="Unassembled WGS sequence"/>
</dbReference>
<protein>
    <submittedName>
        <fullName evidence="2">TetR family transcriptional regulator C-terminal domain-containing protein</fullName>
    </submittedName>
</protein>
<sequence>MKKNQTAFLKLCLADALVSLMKERPYAEIDVSEVCGRSGVGRTTFYRLCGGKGCMDALLLFKLEYEWERYALSHGEELCSDFGCSLLRCVYDSRELVRLMYENGLEDALRRAFERLTAGAEPPDRESGYLASFFAYGFFGVICRWIQNGFDETPEQVCACLSSALGGVCQKLRAAHVPARNGIQSEREA</sequence>
<reference evidence="2" key="2">
    <citation type="journal article" date="2021" name="PeerJ">
        <title>Extensive microbial diversity within the chicken gut microbiome revealed by metagenomics and culture.</title>
        <authorList>
            <person name="Gilroy R."/>
            <person name="Ravi A."/>
            <person name="Getino M."/>
            <person name="Pursley I."/>
            <person name="Horton D.L."/>
            <person name="Alikhan N.F."/>
            <person name="Baker D."/>
            <person name="Gharbi K."/>
            <person name="Hall N."/>
            <person name="Watson M."/>
            <person name="Adriaenssens E.M."/>
            <person name="Foster-Nyarko E."/>
            <person name="Jarju S."/>
            <person name="Secka A."/>
            <person name="Antonio M."/>
            <person name="Oren A."/>
            <person name="Chaudhuri R.R."/>
            <person name="La Ragione R."/>
            <person name="Hildebrand F."/>
            <person name="Pallen M.J."/>
        </authorList>
    </citation>
    <scope>NUCLEOTIDE SEQUENCE</scope>
    <source>
        <strain evidence="2">ChiHjej10B9-9673</strain>
    </source>
</reference>
<proteinExistence type="predicted"/>
<dbReference type="Pfam" id="PF14278">
    <property type="entry name" value="TetR_C_8"/>
    <property type="match status" value="1"/>
</dbReference>
<reference evidence="2" key="1">
    <citation type="submission" date="2020-10" db="EMBL/GenBank/DDBJ databases">
        <authorList>
            <person name="Gilroy R."/>
        </authorList>
    </citation>
    <scope>NUCLEOTIDE SEQUENCE</scope>
    <source>
        <strain evidence="2">ChiHjej10B9-9673</strain>
    </source>
</reference>
<dbReference type="InterPro" id="IPR009057">
    <property type="entry name" value="Homeodomain-like_sf"/>
</dbReference>
<feature type="domain" description="Transcriptional regulator TetR C-terminal Firmicutes type" evidence="1">
    <location>
        <begin position="94"/>
        <end position="159"/>
    </location>
</feature>
<organism evidence="2 3">
    <name type="scientific">Candidatus Scatomorpha merdipullorum</name>
    <dbReference type="NCBI Taxonomy" id="2840927"/>
    <lineage>
        <taxon>Bacteria</taxon>
        <taxon>Bacillati</taxon>
        <taxon>Bacillota</taxon>
        <taxon>Clostridia</taxon>
        <taxon>Eubacteriales</taxon>
        <taxon>Candidatus Scatomorpha</taxon>
    </lineage>
</organism>
<dbReference type="Gene3D" id="1.10.357.10">
    <property type="entry name" value="Tetracycline Repressor, domain 2"/>
    <property type="match status" value="2"/>
</dbReference>
<evidence type="ECO:0000259" key="1">
    <source>
        <dbReference type="Pfam" id="PF14278"/>
    </source>
</evidence>
<dbReference type="AlphaFoldDB" id="A0A9D1FEZ2"/>
<dbReference type="EMBL" id="DVJK01000259">
    <property type="protein sequence ID" value="HIS67694.1"/>
    <property type="molecule type" value="Genomic_DNA"/>
</dbReference>
<dbReference type="InterPro" id="IPR039532">
    <property type="entry name" value="TetR_C_Firmicutes"/>
</dbReference>
<gene>
    <name evidence="2" type="ORF">IAC18_09010</name>
</gene>
<dbReference type="SUPFAM" id="SSF46689">
    <property type="entry name" value="Homeodomain-like"/>
    <property type="match status" value="1"/>
</dbReference>
<accession>A0A9D1FEZ2</accession>
<name>A0A9D1FEZ2_9FIRM</name>